<protein>
    <submittedName>
        <fullName evidence="1">Uncharacterized protein</fullName>
    </submittedName>
</protein>
<dbReference type="EMBL" id="SAUN01000001">
    <property type="protein sequence ID" value="RVX45003.1"/>
    <property type="molecule type" value="Genomic_DNA"/>
</dbReference>
<dbReference type="RefSeq" id="WP_206641832.1">
    <property type="nucleotide sequence ID" value="NZ_SAUN01000001.1"/>
</dbReference>
<organism evidence="1 2">
    <name type="scientific">Nonomuraea polychroma</name>
    <dbReference type="NCBI Taxonomy" id="46176"/>
    <lineage>
        <taxon>Bacteria</taxon>
        <taxon>Bacillati</taxon>
        <taxon>Actinomycetota</taxon>
        <taxon>Actinomycetes</taxon>
        <taxon>Streptosporangiales</taxon>
        <taxon>Streptosporangiaceae</taxon>
        <taxon>Nonomuraea</taxon>
    </lineage>
</organism>
<sequence>MARGAIPPLPVWAGEALDLITDMPSAEDLVTAMATQAEGALIRAGRR</sequence>
<dbReference type="AlphaFoldDB" id="A0A438MGU2"/>
<name>A0A438MGU2_9ACTN</name>
<accession>A0A438MGU2</accession>
<reference evidence="1 2" key="1">
    <citation type="submission" date="2019-01" db="EMBL/GenBank/DDBJ databases">
        <title>Sequencing the genomes of 1000 actinobacteria strains.</title>
        <authorList>
            <person name="Klenk H.-P."/>
        </authorList>
    </citation>
    <scope>NUCLEOTIDE SEQUENCE [LARGE SCALE GENOMIC DNA]</scope>
    <source>
        <strain evidence="1 2">DSM 43925</strain>
    </source>
</reference>
<evidence type="ECO:0000313" key="2">
    <source>
        <dbReference type="Proteomes" id="UP000284824"/>
    </source>
</evidence>
<comment type="caution">
    <text evidence="1">The sequence shown here is derived from an EMBL/GenBank/DDBJ whole genome shotgun (WGS) entry which is preliminary data.</text>
</comment>
<gene>
    <name evidence="1" type="ORF">EDD27_7779</name>
</gene>
<dbReference type="Proteomes" id="UP000284824">
    <property type="component" value="Unassembled WGS sequence"/>
</dbReference>
<keyword evidence="2" id="KW-1185">Reference proteome</keyword>
<evidence type="ECO:0000313" key="1">
    <source>
        <dbReference type="EMBL" id="RVX45003.1"/>
    </source>
</evidence>
<proteinExistence type="predicted"/>